<gene>
    <name evidence="3" type="ORF">ECRASSUSDP1_LOCUS6538</name>
</gene>
<proteinExistence type="predicted"/>
<organism evidence="3 4">
    <name type="scientific">Euplotes crassus</name>
    <dbReference type="NCBI Taxonomy" id="5936"/>
    <lineage>
        <taxon>Eukaryota</taxon>
        <taxon>Sar</taxon>
        <taxon>Alveolata</taxon>
        <taxon>Ciliophora</taxon>
        <taxon>Intramacronucleata</taxon>
        <taxon>Spirotrichea</taxon>
        <taxon>Hypotrichia</taxon>
        <taxon>Euplotida</taxon>
        <taxon>Euplotidae</taxon>
        <taxon>Moneuplotes</taxon>
    </lineage>
</organism>
<name>A0AAD1X6R0_EUPCR</name>
<feature type="compositionally biased region" description="Basic and acidic residues" evidence="1">
    <location>
        <begin position="95"/>
        <end position="127"/>
    </location>
</feature>
<protein>
    <recommendedName>
        <fullName evidence="2">BZIP domain-containing protein</fullName>
    </recommendedName>
</protein>
<dbReference type="AlphaFoldDB" id="A0AAD1X6R0"/>
<feature type="region of interest" description="Disordered" evidence="1">
    <location>
        <begin position="95"/>
        <end position="134"/>
    </location>
</feature>
<keyword evidence="4" id="KW-1185">Reference proteome</keyword>
<comment type="caution">
    <text evidence="3">The sequence shown here is derived from an EMBL/GenBank/DDBJ whole genome shotgun (WGS) entry which is preliminary data.</text>
</comment>
<dbReference type="Gene3D" id="1.20.5.170">
    <property type="match status" value="1"/>
</dbReference>
<feature type="domain" description="BZIP" evidence="2">
    <location>
        <begin position="117"/>
        <end position="166"/>
    </location>
</feature>
<dbReference type="InterPro" id="IPR004827">
    <property type="entry name" value="bZIP"/>
</dbReference>
<dbReference type="Proteomes" id="UP001295684">
    <property type="component" value="Unassembled WGS sequence"/>
</dbReference>
<sequence>MVQYFEEMDNYMRENQILKTHTDLVEEDRWKEENRGILNFNQETDNGCQLFTQKISFTSPDHMAASGRKPDAAMRNDEEIKSDVPDLLQPLDHYEERTSQDQVEKSTSSKEDELTSKRKSKISDKERARRARQRKKKYYEDLEKRCENLETAYHKLTKELEYCKHKLSIYENNSDANLNKGFQDLEKQFFERVIDFIEKSDNAVNCVETFKKIGKSYGAFGEEKVKILDNCINMFLENAFSGSMIKQDLYILDKKFPTTFAEKESFMKMKKFQQFEKYPDEFVRDWVLQRELVLKKKEQFNNEILNAIPVLTDIKKGMEDGLKCLFEGRDLIYRALMKYDVLHSLYEGRILPRNYTINLMKEVKQSSFTISYKDVFGIQENKIEVEEDIEIPNQKALKKLRVNAFKMDPKLPIPTNLSGTFKYTHMRLVR</sequence>
<dbReference type="EMBL" id="CAMPGE010006344">
    <property type="protein sequence ID" value="CAI2365188.1"/>
    <property type="molecule type" value="Genomic_DNA"/>
</dbReference>
<dbReference type="SUPFAM" id="SSF57959">
    <property type="entry name" value="Leucine zipper domain"/>
    <property type="match status" value="1"/>
</dbReference>
<evidence type="ECO:0000313" key="4">
    <source>
        <dbReference type="Proteomes" id="UP001295684"/>
    </source>
</evidence>
<evidence type="ECO:0000259" key="2">
    <source>
        <dbReference type="Pfam" id="PF00170"/>
    </source>
</evidence>
<dbReference type="GO" id="GO:0003700">
    <property type="term" value="F:DNA-binding transcription factor activity"/>
    <property type="evidence" value="ECO:0007669"/>
    <property type="project" value="InterPro"/>
</dbReference>
<evidence type="ECO:0000256" key="1">
    <source>
        <dbReference type="SAM" id="MobiDB-lite"/>
    </source>
</evidence>
<reference evidence="3" key="1">
    <citation type="submission" date="2023-07" db="EMBL/GenBank/DDBJ databases">
        <authorList>
            <consortium name="AG Swart"/>
            <person name="Singh M."/>
            <person name="Singh A."/>
            <person name="Seah K."/>
            <person name="Emmerich C."/>
        </authorList>
    </citation>
    <scope>NUCLEOTIDE SEQUENCE</scope>
    <source>
        <strain evidence="3">DP1</strain>
    </source>
</reference>
<dbReference type="Pfam" id="PF00170">
    <property type="entry name" value="bZIP_1"/>
    <property type="match status" value="1"/>
</dbReference>
<evidence type="ECO:0000313" key="3">
    <source>
        <dbReference type="EMBL" id="CAI2365188.1"/>
    </source>
</evidence>
<accession>A0AAD1X6R0</accession>
<dbReference type="InterPro" id="IPR046347">
    <property type="entry name" value="bZIP_sf"/>
</dbReference>